<keyword evidence="1" id="KW-1133">Transmembrane helix</keyword>
<feature type="transmembrane region" description="Helical" evidence="1">
    <location>
        <begin position="233"/>
        <end position="254"/>
    </location>
</feature>
<dbReference type="AlphaFoldDB" id="A0A0B4HQ80"/>
<proteinExistence type="predicted"/>
<dbReference type="OrthoDB" id="3546297at2759"/>
<protein>
    <submittedName>
        <fullName evidence="2">Uncharacterized protein</fullName>
    </submittedName>
</protein>
<keyword evidence="3" id="KW-1185">Reference proteome</keyword>
<comment type="caution">
    <text evidence="2">The sequence shown here is derived from an EMBL/GenBank/DDBJ whole genome shotgun (WGS) entry which is preliminary data.</text>
</comment>
<feature type="transmembrane region" description="Helical" evidence="1">
    <location>
        <begin position="293"/>
        <end position="312"/>
    </location>
</feature>
<evidence type="ECO:0000313" key="3">
    <source>
        <dbReference type="Proteomes" id="UP000031192"/>
    </source>
</evidence>
<sequence>MANNNADNRHVYEPSDSFDWLVNHHRANLVWPISNRDSLNFWIRHLLRRGQDENLSGRKGFRVDFTELQRMHMRKLQIKLIRHAVSMVQEGKEPTNPKGDEGNNTECSWEQDLQAYSTKPPKSVPHRRMAANIILTIVKAVQDYDYMVQFIRTRDDPFIASSERRVDHKILIQEMDKAGIDFARLADLEISLRGAKSIVIPAGPWSPNDEPIWGKRYLSNMRSELKRVLERCMALAAAYAFLLAPIVLIFAETLTPAPKDGFTANLAPVIVVISFVAVWVVIMISWVDEMKDVVPLTAGYAAVLGIILNSSASLRQAMLSHAAGAGRG</sequence>
<accession>A0A0B4HQ80</accession>
<gene>
    <name evidence="2" type="ORF">MGU_11075</name>
</gene>
<dbReference type="HOGENOM" id="CLU_050262_1_0_1"/>
<keyword evidence="1" id="KW-0472">Membrane</keyword>
<dbReference type="EMBL" id="AZNH01000134">
    <property type="protein sequence ID" value="KID81584.1"/>
    <property type="molecule type" value="Genomic_DNA"/>
</dbReference>
<dbReference type="Proteomes" id="UP000031192">
    <property type="component" value="Unassembled WGS sequence"/>
</dbReference>
<name>A0A0B4HQ80_METGA</name>
<reference evidence="2 3" key="1">
    <citation type="journal article" date="2014" name="Proc. Natl. Acad. Sci. U.S.A.">
        <title>Trajectory and genomic determinants of fungal-pathogen speciation and host adaptation.</title>
        <authorList>
            <person name="Hu X."/>
            <person name="Xiao G."/>
            <person name="Zheng P."/>
            <person name="Shang Y."/>
            <person name="Su Y."/>
            <person name="Zhang X."/>
            <person name="Liu X."/>
            <person name="Zhan S."/>
            <person name="St Leger R.J."/>
            <person name="Wang C."/>
        </authorList>
    </citation>
    <scope>NUCLEOTIDE SEQUENCE [LARGE SCALE GENOMIC DNA]</scope>
    <source>
        <strain evidence="2 3">ARSEF 977</strain>
    </source>
</reference>
<evidence type="ECO:0000256" key="1">
    <source>
        <dbReference type="SAM" id="Phobius"/>
    </source>
</evidence>
<keyword evidence="1" id="KW-0812">Transmembrane</keyword>
<feature type="transmembrane region" description="Helical" evidence="1">
    <location>
        <begin position="266"/>
        <end position="287"/>
    </location>
</feature>
<evidence type="ECO:0000313" key="2">
    <source>
        <dbReference type="EMBL" id="KID81584.1"/>
    </source>
</evidence>
<organism evidence="2 3">
    <name type="scientific">Metarhizium guizhouense (strain ARSEF 977)</name>
    <dbReference type="NCBI Taxonomy" id="1276136"/>
    <lineage>
        <taxon>Eukaryota</taxon>
        <taxon>Fungi</taxon>
        <taxon>Dikarya</taxon>
        <taxon>Ascomycota</taxon>
        <taxon>Pezizomycotina</taxon>
        <taxon>Sordariomycetes</taxon>
        <taxon>Hypocreomycetidae</taxon>
        <taxon>Hypocreales</taxon>
        <taxon>Clavicipitaceae</taxon>
        <taxon>Metarhizium</taxon>
    </lineage>
</organism>